<dbReference type="Proteomes" id="UP001597079">
    <property type="component" value="Unassembled WGS sequence"/>
</dbReference>
<dbReference type="CDD" id="cd04187">
    <property type="entry name" value="DPM1_like_bac"/>
    <property type="match status" value="1"/>
</dbReference>
<keyword evidence="4 7" id="KW-0812">Transmembrane</keyword>
<evidence type="ECO:0000256" key="3">
    <source>
        <dbReference type="ARBA" id="ARBA00022679"/>
    </source>
</evidence>
<name>A0ABW4JFV7_9BACL</name>
<dbReference type="EC" id="2.4.-.-" evidence="9"/>
<evidence type="ECO:0000256" key="7">
    <source>
        <dbReference type="SAM" id="Phobius"/>
    </source>
</evidence>
<dbReference type="PANTHER" id="PTHR48090">
    <property type="entry name" value="UNDECAPRENYL-PHOSPHATE 4-DEOXY-4-FORMAMIDO-L-ARABINOSE TRANSFERASE-RELATED"/>
    <property type="match status" value="1"/>
</dbReference>
<comment type="caution">
    <text evidence="9">The sequence shown here is derived from an EMBL/GenBank/DDBJ whole genome shotgun (WGS) entry which is preliminary data.</text>
</comment>
<feature type="domain" description="Glycosyltransferase 2-like" evidence="8">
    <location>
        <begin position="46"/>
        <end position="207"/>
    </location>
</feature>
<proteinExistence type="predicted"/>
<keyword evidence="10" id="KW-1185">Reference proteome</keyword>
<protein>
    <submittedName>
        <fullName evidence="9">Glycosyltransferase family 2 protein</fullName>
        <ecNumber evidence="9">2.4.-.-</ecNumber>
    </submittedName>
</protein>
<feature type="transmembrane region" description="Helical" evidence="7">
    <location>
        <begin position="270"/>
        <end position="296"/>
    </location>
</feature>
<dbReference type="Gene3D" id="3.90.550.10">
    <property type="entry name" value="Spore Coat Polysaccharide Biosynthesis Protein SpsA, Chain A"/>
    <property type="match status" value="1"/>
</dbReference>
<dbReference type="RefSeq" id="WP_377942752.1">
    <property type="nucleotide sequence ID" value="NZ_JBHUCX010000023.1"/>
</dbReference>
<dbReference type="InterPro" id="IPR001173">
    <property type="entry name" value="Glyco_trans_2-like"/>
</dbReference>
<evidence type="ECO:0000256" key="4">
    <source>
        <dbReference type="ARBA" id="ARBA00022692"/>
    </source>
</evidence>
<dbReference type="InterPro" id="IPR029044">
    <property type="entry name" value="Nucleotide-diphossugar_trans"/>
</dbReference>
<keyword evidence="2 9" id="KW-0328">Glycosyltransferase</keyword>
<keyword evidence="3 9" id="KW-0808">Transferase</keyword>
<gene>
    <name evidence="9" type="ORF">ACFSB2_09220</name>
</gene>
<dbReference type="SUPFAM" id="SSF53448">
    <property type="entry name" value="Nucleotide-diphospho-sugar transferases"/>
    <property type="match status" value="1"/>
</dbReference>
<accession>A0ABW4JFV7</accession>
<dbReference type="InterPro" id="IPR050256">
    <property type="entry name" value="Glycosyltransferase_2"/>
</dbReference>
<dbReference type="Pfam" id="PF00535">
    <property type="entry name" value="Glycos_transf_2"/>
    <property type="match status" value="1"/>
</dbReference>
<keyword evidence="5 7" id="KW-1133">Transmembrane helix</keyword>
<comment type="subcellular location">
    <subcellularLocation>
        <location evidence="1">Membrane</location>
        <topology evidence="1">Multi-pass membrane protein</topology>
    </subcellularLocation>
</comment>
<reference evidence="10" key="1">
    <citation type="journal article" date="2019" name="Int. J. Syst. Evol. Microbiol.">
        <title>The Global Catalogue of Microorganisms (GCM) 10K type strain sequencing project: providing services to taxonomists for standard genome sequencing and annotation.</title>
        <authorList>
            <consortium name="The Broad Institute Genomics Platform"/>
            <consortium name="The Broad Institute Genome Sequencing Center for Infectious Disease"/>
            <person name="Wu L."/>
            <person name="Ma J."/>
        </authorList>
    </citation>
    <scope>NUCLEOTIDE SEQUENCE [LARGE SCALE GENOMIC DNA]</scope>
    <source>
        <strain evidence="10">CGMCC 1.12286</strain>
    </source>
</reference>
<feature type="transmembrane region" description="Helical" evidence="7">
    <location>
        <begin position="302"/>
        <end position="324"/>
    </location>
</feature>
<evidence type="ECO:0000256" key="5">
    <source>
        <dbReference type="ARBA" id="ARBA00022989"/>
    </source>
</evidence>
<evidence type="ECO:0000256" key="6">
    <source>
        <dbReference type="ARBA" id="ARBA00023136"/>
    </source>
</evidence>
<evidence type="ECO:0000256" key="2">
    <source>
        <dbReference type="ARBA" id="ARBA00022676"/>
    </source>
</evidence>
<organism evidence="9 10">
    <name type="scientific">Alicyclobacillus fodiniaquatilis</name>
    <dbReference type="NCBI Taxonomy" id="1661150"/>
    <lineage>
        <taxon>Bacteria</taxon>
        <taxon>Bacillati</taxon>
        <taxon>Bacillota</taxon>
        <taxon>Bacilli</taxon>
        <taxon>Bacillales</taxon>
        <taxon>Alicyclobacillaceae</taxon>
        <taxon>Alicyclobacillus</taxon>
    </lineage>
</organism>
<dbReference type="EMBL" id="JBHUCX010000023">
    <property type="protein sequence ID" value="MFD1674878.1"/>
    <property type="molecule type" value="Genomic_DNA"/>
</dbReference>
<dbReference type="GO" id="GO:0016757">
    <property type="term" value="F:glycosyltransferase activity"/>
    <property type="evidence" value="ECO:0007669"/>
    <property type="project" value="UniProtKB-KW"/>
</dbReference>
<evidence type="ECO:0000313" key="9">
    <source>
        <dbReference type="EMBL" id="MFD1674878.1"/>
    </source>
</evidence>
<sequence>MTETRMRPKLVNAGQSVSDDVFARTITQSTTNQVHAFAADVPVQLSIVVPVYNEEEIIEETYLRIKNVMESTNESYELLFVNDGSRDGTAIRLHQICVKDQHVKIINFSRNFGHQFAISAGMEHATGDAVVVMDGDLQDPPELIITMMEKWRQGYQVVYAKRLQRKGETMFKKWTASVFYRVLHRITDVEIPVDTGDFRLVDRKVCDVLNLMEEKHRFIRGMVSWAGFRQTAVEYVRDSRQAGQTKYSAKKMLKLSMDAITSFSHFPVKLAAYIGALSLFAGLVYLFSILILYRTISSVELLTFVVFILCGCILACMGVLGGYVRRIYDEVKGRPLYLIDSLEGFITPQVNHDCNADGP</sequence>
<evidence type="ECO:0000256" key="1">
    <source>
        <dbReference type="ARBA" id="ARBA00004141"/>
    </source>
</evidence>
<keyword evidence="6 7" id="KW-0472">Membrane</keyword>
<evidence type="ECO:0000313" key="10">
    <source>
        <dbReference type="Proteomes" id="UP001597079"/>
    </source>
</evidence>
<dbReference type="PANTHER" id="PTHR48090:SF1">
    <property type="entry name" value="PROPHAGE BACTOPRENOL GLUCOSYL TRANSFERASE HOMOLOG"/>
    <property type="match status" value="1"/>
</dbReference>
<evidence type="ECO:0000259" key="8">
    <source>
        <dbReference type="Pfam" id="PF00535"/>
    </source>
</evidence>